<dbReference type="OrthoDB" id="1001765at2759"/>
<gene>
    <name evidence="3" type="ORF">T310_3572</name>
</gene>
<evidence type="ECO:0000313" key="4">
    <source>
        <dbReference type="Proteomes" id="UP000053958"/>
    </source>
</evidence>
<dbReference type="PANTHER" id="PTHR38705:SF1">
    <property type="entry name" value="PROTEIN RDS1"/>
    <property type="match status" value="1"/>
</dbReference>
<comment type="caution">
    <text evidence="3">The sequence shown here is derived from an EMBL/GenBank/DDBJ whole genome shotgun (WGS) entry which is preliminary data.</text>
</comment>
<feature type="chain" id="PRO_5002482131" evidence="2">
    <location>
        <begin position="24"/>
        <end position="296"/>
    </location>
</feature>
<dbReference type="AlphaFoldDB" id="A0A0F4YWZ0"/>
<evidence type="ECO:0000256" key="1">
    <source>
        <dbReference type="SAM" id="MobiDB-lite"/>
    </source>
</evidence>
<dbReference type="InterPro" id="IPR039254">
    <property type="entry name" value="Rds1"/>
</dbReference>
<dbReference type="PANTHER" id="PTHR38705">
    <property type="entry name" value="PROTEIN RDS1"/>
    <property type="match status" value="1"/>
</dbReference>
<dbReference type="STRING" id="1408163.A0A0F4YWZ0"/>
<name>A0A0F4YWZ0_RASE3</name>
<feature type="region of interest" description="Disordered" evidence="1">
    <location>
        <begin position="243"/>
        <end position="296"/>
    </location>
</feature>
<proteinExistence type="predicted"/>
<dbReference type="EMBL" id="LASV01000143">
    <property type="protein sequence ID" value="KKA22366.1"/>
    <property type="molecule type" value="Genomic_DNA"/>
</dbReference>
<dbReference type="SUPFAM" id="SSF47240">
    <property type="entry name" value="Ferritin-like"/>
    <property type="match status" value="1"/>
</dbReference>
<evidence type="ECO:0000256" key="2">
    <source>
        <dbReference type="SAM" id="SignalP"/>
    </source>
</evidence>
<keyword evidence="2" id="KW-0732">Signal</keyword>
<dbReference type="RefSeq" id="XP_013328978.1">
    <property type="nucleotide sequence ID" value="XM_013473524.1"/>
</dbReference>
<feature type="signal peptide" evidence="2">
    <location>
        <begin position="1"/>
        <end position="23"/>
    </location>
</feature>
<feature type="compositionally biased region" description="Low complexity" evidence="1">
    <location>
        <begin position="243"/>
        <end position="276"/>
    </location>
</feature>
<protein>
    <submittedName>
        <fullName evidence="3">Uncharacterized protein</fullName>
    </submittedName>
</protein>
<feature type="compositionally biased region" description="Basic residues" evidence="1">
    <location>
        <begin position="285"/>
        <end position="296"/>
    </location>
</feature>
<reference evidence="3 4" key="1">
    <citation type="submission" date="2015-04" db="EMBL/GenBank/DDBJ databases">
        <authorList>
            <person name="Heijne W.H."/>
            <person name="Fedorova N.D."/>
            <person name="Nierman W.C."/>
            <person name="Vollebregt A.W."/>
            <person name="Zhao Z."/>
            <person name="Wu L."/>
            <person name="Kumar M."/>
            <person name="Stam H."/>
            <person name="van den Berg M.A."/>
            <person name="Pel H.J."/>
        </authorList>
    </citation>
    <scope>NUCLEOTIDE SEQUENCE [LARGE SCALE GENOMIC DNA]</scope>
    <source>
        <strain evidence="3 4">CBS 393.64</strain>
    </source>
</reference>
<dbReference type="Proteomes" id="UP000053958">
    <property type="component" value="Unassembled WGS sequence"/>
</dbReference>
<dbReference type="InterPro" id="IPR009078">
    <property type="entry name" value="Ferritin-like_SF"/>
</dbReference>
<organism evidence="3 4">
    <name type="scientific">Rasamsonia emersonii (strain ATCC 16479 / CBS 393.64 / IMI 116815)</name>
    <dbReference type="NCBI Taxonomy" id="1408163"/>
    <lineage>
        <taxon>Eukaryota</taxon>
        <taxon>Fungi</taxon>
        <taxon>Dikarya</taxon>
        <taxon>Ascomycota</taxon>
        <taxon>Pezizomycotina</taxon>
        <taxon>Eurotiomycetes</taxon>
        <taxon>Eurotiomycetidae</taxon>
        <taxon>Eurotiales</taxon>
        <taxon>Trichocomaceae</taxon>
        <taxon>Rasamsonia</taxon>
    </lineage>
</organism>
<sequence length="296" mass="30960">MNFLSSRAVFVPLWCWCCTAVLSFPLISRQQAVSDVDVLQFALTLEHLENTFYKQALAQFSEVDFIAAGFDASFFVNLQFVAHDEEQHVVFLQQAISQAGATPVAACQYTFPFTDVASFVGLATVLEGVGVSAYLGAASIISSKEILNAAAAITVAEGLHQAVQRASILDVVSANIAGTPLSPNAVFTIASAFIQSCPSTNAELPFSAFPELTVVGSAAAATAASTSVSVNSVATLAISSSSTSSISLPQPSSSPSSAASASSASRERSSTATATVPPQQWQLRFLRRPRGRHSPC</sequence>
<accession>A0A0F4YWZ0</accession>
<evidence type="ECO:0000313" key="3">
    <source>
        <dbReference type="EMBL" id="KKA22366.1"/>
    </source>
</evidence>
<dbReference type="Pfam" id="PF13668">
    <property type="entry name" value="Ferritin_2"/>
    <property type="match status" value="1"/>
</dbReference>
<dbReference type="GeneID" id="25315921"/>
<keyword evidence="4" id="KW-1185">Reference proteome</keyword>